<protein>
    <recommendedName>
        <fullName evidence="8">Transposase</fullName>
    </recommendedName>
</protein>
<dbReference type="Proteomes" id="UP000646776">
    <property type="component" value="Unassembled WGS sequence"/>
</dbReference>
<evidence type="ECO:0000256" key="5">
    <source>
        <dbReference type="ARBA" id="ARBA00023172"/>
    </source>
</evidence>
<reference evidence="6" key="2">
    <citation type="submission" date="2020-09" db="EMBL/GenBank/DDBJ databases">
        <authorList>
            <person name="Sun Q."/>
            <person name="Ohkuma M."/>
        </authorList>
    </citation>
    <scope>NUCLEOTIDE SEQUENCE</scope>
    <source>
        <strain evidence="6">JCM 4125</strain>
    </source>
</reference>
<dbReference type="RefSeq" id="WP_229871146.1">
    <property type="nucleotide sequence ID" value="NZ_BMSA01000041.1"/>
</dbReference>
<dbReference type="AlphaFoldDB" id="A0A918HPI8"/>
<dbReference type="EMBL" id="BMSA01000041">
    <property type="protein sequence ID" value="GGT92440.1"/>
    <property type="molecule type" value="Genomic_DNA"/>
</dbReference>
<evidence type="ECO:0008006" key="8">
    <source>
        <dbReference type="Google" id="ProtNLM"/>
    </source>
</evidence>
<name>A0A918HPI8_9ACTN</name>
<dbReference type="InterPro" id="IPR001207">
    <property type="entry name" value="Transposase_mutator"/>
</dbReference>
<comment type="similarity">
    <text evidence="2">Belongs to the transposase mutator family.</text>
</comment>
<evidence type="ECO:0000313" key="6">
    <source>
        <dbReference type="EMBL" id="GGT92440.1"/>
    </source>
</evidence>
<dbReference type="Pfam" id="PF00872">
    <property type="entry name" value="Transposase_mut"/>
    <property type="match status" value="1"/>
</dbReference>
<keyword evidence="3" id="KW-0815">Transposition</keyword>
<proteinExistence type="inferred from homology"/>
<keyword evidence="7" id="KW-1185">Reference proteome</keyword>
<dbReference type="GO" id="GO:0006313">
    <property type="term" value="P:DNA transposition"/>
    <property type="evidence" value="ECO:0007669"/>
    <property type="project" value="InterPro"/>
</dbReference>
<reference evidence="6" key="1">
    <citation type="journal article" date="2014" name="Int. J. Syst. Evol. Microbiol.">
        <title>Complete genome sequence of Corynebacterium casei LMG S-19264T (=DSM 44701T), isolated from a smear-ripened cheese.</title>
        <authorList>
            <consortium name="US DOE Joint Genome Institute (JGI-PGF)"/>
            <person name="Walter F."/>
            <person name="Albersmeier A."/>
            <person name="Kalinowski J."/>
            <person name="Ruckert C."/>
        </authorList>
    </citation>
    <scope>NUCLEOTIDE SEQUENCE</scope>
    <source>
        <strain evidence="6">JCM 4125</strain>
    </source>
</reference>
<sequence>MVKPFADALLSAEAYVLCDDEYGQVGEERAGHSNGRRPRGWDTRAGTVQLAVPKLGSGGTSKPPRRPDG</sequence>
<gene>
    <name evidence="6" type="ORF">GCM10010226_82960</name>
</gene>
<comment type="function">
    <text evidence="1">Required for the transposition of the insertion element.</text>
</comment>
<evidence type="ECO:0000256" key="1">
    <source>
        <dbReference type="ARBA" id="ARBA00002190"/>
    </source>
</evidence>
<keyword evidence="4" id="KW-0238">DNA-binding</keyword>
<accession>A0A918HPI8</accession>
<dbReference type="GO" id="GO:0004803">
    <property type="term" value="F:transposase activity"/>
    <property type="evidence" value="ECO:0007669"/>
    <property type="project" value="InterPro"/>
</dbReference>
<evidence type="ECO:0000313" key="7">
    <source>
        <dbReference type="Proteomes" id="UP000646776"/>
    </source>
</evidence>
<evidence type="ECO:0000256" key="4">
    <source>
        <dbReference type="ARBA" id="ARBA00023125"/>
    </source>
</evidence>
<evidence type="ECO:0000256" key="2">
    <source>
        <dbReference type="ARBA" id="ARBA00010961"/>
    </source>
</evidence>
<keyword evidence="5" id="KW-0233">DNA recombination</keyword>
<comment type="caution">
    <text evidence="6">The sequence shown here is derived from an EMBL/GenBank/DDBJ whole genome shotgun (WGS) entry which is preliminary data.</text>
</comment>
<organism evidence="6 7">
    <name type="scientific">Streptomyces phaeofaciens</name>
    <dbReference type="NCBI Taxonomy" id="68254"/>
    <lineage>
        <taxon>Bacteria</taxon>
        <taxon>Bacillati</taxon>
        <taxon>Actinomycetota</taxon>
        <taxon>Actinomycetes</taxon>
        <taxon>Kitasatosporales</taxon>
        <taxon>Streptomycetaceae</taxon>
        <taxon>Streptomyces</taxon>
    </lineage>
</organism>
<dbReference type="GO" id="GO:0003677">
    <property type="term" value="F:DNA binding"/>
    <property type="evidence" value="ECO:0007669"/>
    <property type="project" value="UniProtKB-KW"/>
</dbReference>
<evidence type="ECO:0000256" key="3">
    <source>
        <dbReference type="ARBA" id="ARBA00022578"/>
    </source>
</evidence>